<evidence type="ECO:0008006" key="5">
    <source>
        <dbReference type="Google" id="ProtNLM"/>
    </source>
</evidence>
<dbReference type="GO" id="GO:0005737">
    <property type="term" value="C:cytoplasm"/>
    <property type="evidence" value="ECO:0007669"/>
    <property type="project" value="TreeGrafter"/>
</dbReference>
<feature type="compositionally biased region" description="Low complexity" evidence="2">
    <location>
        <begin position="394"/>
        <end position="407"/>
    </location>
</feature>
<dbReference type="GO" id="GO:0005814">
    <property type="term" value="C:centriole"/>
    <property type="evidence" value="ECO:0007669"/>
    <property type="project" value="TreeGrafter"/>
</dbReference>
<feature type="region of interest" description="Disordered" evidence="2">
    <location>
        <begin position="301"/>
        <end position="495"/>
    </location>
</feature>
<dbReference type="GO" id="GO:0007020">
    <property type="term" value="P:microtubule nucleation"/>
    <property type="evidence" value="ECO:0007669"/>
    <property type="project" value="TreeGrafter"/>
</dbReference>
<dbReference type="OrthoDB" id="1602884at2759"/>
<dbReference type="InterPro" id="IPR015943">
    <property type="entry name" value="WD40/YVTN_repeat-like_dom_sf"/>
</dbReference>
<evidence type="ECO:0000256" key="1">
    <source>
        <dbReference type="SAM" id="Coils"/>
    </source>
</evidence>
<proteinExistence type="predicted"/>
<dbReference type="EMBL" id="JACAZF010000009">
    <property type="protein sequence ID" value="KAF7294992.1"/>
    <property type="molecule type" value="Genomic_DNA"/>
</dbReference>
<dbReference type="InterPro" id="IPR052818">
    <property type="entry name" value="NEDD1_Spindle_Assembly"/>
</dbReference>
<evidence type="ECO:0000313" key="3">
    <source>
        <dbReference type="EMBL" id="KAF7294992.1"/>
    </source>
</evidence>
<dbReference type="GO" id="GO:0000922">
    <property type="term" value="C:spindle pole"/>
    <property type="evidence" value="ECO:0007669"/>
    <property type="project" value="TreeGrafter"/>
</dbReference>
<comment type="caution">
    <text evidence="3">The sequence shown here is derived from an EMBL/GenBank/DDBJ whole genome shotgun (WGS) entry which is preliminary data.</text>
</comment>
<evidence type="ECO:0000313" key="4">
    <source>
        <dbReference type="Proteomes" id="UP000636479"/>
    </source>
</evidence>
<feature type="coiled-coil region" evidence="1">
    <location>
        <begin position="556"/>
        <end position="583"/>
    </location>
</feature>
<feature type="compositionally biased region" description="Low complexity" evidence="2">
    <location>
        <begin position="330"/>
        <end position="345"/>
    </location>
</feature>
<evidence type="ECO:0000256" key="2">
    <source>
        <dbReference type="SAM" id="MobiDB-lite"/>
    </source>
</evidence>
<dbReference type="SMART" id="SM00320">
    <property type="entry name" value="WD40"/>
    <property type="match status" value="3"/>
</dbReference>
<protein>
    <recommendedName>
        <fullName evidence="5">WD40 repeat-like protein</fullName>
    </recommendedName>
</protein>
<feature type="compositionally biased region" description="Polar residues" evidence="2">
    <location>
        <begin position="482"/>
        <end position="495"/>
    </location>
</feature>
<reference evidence="3" key="1">
    <citation type="submission" date="2020-05" db="EMBL/GenBank/DDBJ databases">
        <title>Mycena genomes resolve the evolution of fungal bioluminescence.</title>
        <authorList>
            <person name="Tsai I.J."/>
        </authorList>
    </citation>
    <scope>NUCLEOTIDE SEQUENCE</scope>
    <source>
        <strain evidence="3">171206Taipei</strain>
    </source>
</reference>
<sequence>MSSASLSVAIANATELVTVEATALRRTSSSIPTSITLLSRPTASTWANTTLFLASDNAIHQYNPANNTLTALIEHNGTNISHLLWKSPSTFVFAAGESIHVLESKQLTLKLDNKAEVRSLALSGGNELAACSASAVHLHDLASGKMTTLRGLVLDNQMITFCTFHPHTPAKLLLGIGRKLVVYDTIRASGPSKTIPINDSPTTEIIAISCSPFSKTLVAVATNGGSVGLVDLDKEKGLFRTLNLKVSITCMAFSPDGASLYIGTESGKLLLVDLRALDKPPKSVSIGSGARIETLAVQKKAETKSQAAAPTRGTPANTVSSLRGSASRGSVVSPPRKPAASSPRVPVKKSVTVESPKVSSRAPILKSSVTTASARLSGRKASTASSVSVGNRRPSSSASTSSSVPTVQTAGARAKTMLAASRTPTPELPSLHAPVTPMGNAKKGWAPESPERGEESSKAKGKSVNFQIRSETGKENERELSMQISPRRPSSVSNWAPSPLRNIVPSSPNGGGSTAQELLKGIVRDAMHDFQQEQRAEMVGMHLDVLKLGRELRTRFDDYLGELHMLREENQRLREENELLRRGY</sequence>
<dbReference type="GO" id="GO:0043015">
    <property type="term" value="F:gamma-tubulin binding"/>
    <property type="evidence" value="ECO:0007669"/>
    <property type="project" value="TreeGrafter"/>
</dbReference>
<dbReference type="GO" id="GO:0000278">
    <property type="term" value="P:mitotic cell cycle"/>
    <property type="evidence" value="ECO:0007669"/>
    <property type="project" value="TreeGrafter"/>
</dbReference>
<dbReference type="InterPro" id="IPR036322">
    <property type="entry name" value="WD40_repeat_dom_sf"/>
</dbReference>
<keyword evidence="1" id="KW-0175">Coiled coil</keyword>
<keyword evidence="4" id="KW-1185">Reference proteome</keyword>
<dbReference type="GO" id="GO:0036064">
    <property type="term" value="C:ciliary basal body"/>
    <property type="evidence" value="ECO:0007669"/>
    <property type="project" value="TreeGrafter"/>
</dbReference>
<feature type="compositionally biased region" description="Basic and acidic residues" evidence="2">
    <location>
        <begin position="471"/>
        <end position="480"/>
    </location>
</feature>
<dbReference type="Proteomes" id="UP000636479">
    <property type="component" value="Unassembled WGS sequence"/>
</dbReference>
<dbReference type="Gene3D" id="2.130.10.10">
    <property type="entry name" value="YVTN repeat-like/Quinoprotein amine dehydrogenase"/>
    <property type="match status" value="1"/>
</dbReference>
<dbReference type="GeneID" id="59349477"/>
<name>A0A8H6VV37_9AGAR</name>
<gene>
    <name evidence="3" type="ORF">MIND_01037300</name>
</gene>
<feature type="compositionally biased region" description="Basic and acidic residues" evidence="2">
    <location>
        <begin position="449"/>
        <end position="458"/>
    </location>
</feature>
<dbReference type="PANTHER" id="PTHR44414:SF1">
    <property type="entry name" value="PROTEIN NEDD1"/>
    <property type="match status" value="1"/>
</dbReference>
<accession>A0A8H6VV37</accession>
<dbReference type="AlphaFoldDB" id="A0A8H6VV37"/>
<organism evidence="3 4">
    <name type="scientific">Mycena indigotica</name>
    <dbReference type="NCBI Taxonomy" id="2126181"/>
    <lineage>
        <taxon>Eukaryota</taxon>
        <taxon>Fungi</taxon>
        <taxon>Dikarya</taxon>
        <taxon>Basidiomycota</taxon>
        <taxon>Agaricomycotina</taxon>
        <taxon>Agaricomycetes</taxon>
        <taxon>Agaricomycetidae</taxon>
        <taxon>Agaricales</taxon>
        <taxon>Marasmiineae</taxon>
        <taxon>Mycenaceae</taxon>
        <taxon>Mycena</taxon>
    </lineage>
</organism>
<dbReference type="SUPFAM" id="SSF50978">
    <property type="entry name" value="WD40 repeat-like"/>
    <property type="match status" value="1"/>
</dbReference>
<feature type="compositionally biased region" description="Polar residues" evidence="2">
    <location>
        <begin position="367"/>
        <end position="389"/>
    </location>
</feature>
<feature type="compositionally biased region" description="Polar residues" evidence="2">
    <location>
        <begin position="304"/>
        <end position="328"/>
    </location>
</feature>
<dbReference type="RefSeq" id="XP_037216355.1">
    <property type="nucleotide sequence ID" value="XM_037366961.1"/>
</dbReference>
<dbReference type="PANTHER" id="PTHR44414">
    <property type="entry name" value="PROTEIN NEDD1"/>
    <property type="match status" value="1"/>
</dbReference>
<dbReference type="InterPro" id="IPR001680">
    <property type="entry name" value="WD40_rpt"/>
</dbReference>